<proteinExistence type="predicted"/>
<reference evidence="1 2" key="1">
    <citation type="journal article" date="2011" name="Stand. Genomic Sci.">
        <title>Complete genome sequence of Haliscomenobacter hydrossis type strain (O).</title>
        <authorList>
            <consortium name="US DOE Joint Genome Institute (JGI-PGF)"/>
            <person name="Daligault H."/>
            <person name="Lapidus A."/>
            <person name="Zeytun A."/>
            <person name="Nolan M."/>
            <person name="Lucas S."/>
            <person name="Del Rio T.G."/>
            <person name="Tice H."/>
            <person name="Cheng J.F."/>
            <person name="Tapia R."/>
            <person name="Han C."/>
            <person name="Goodwin L."/>
            <person name="Pitluck S."/>
            <person name="Liolios K."/>
            <person name="Pagani I."/>
            <person name="Ivanova N."/>
            <person name="Huntemann M."/>
            <person name="Mavromatis K."/>
            <person name="Mikhailova N."/>
            <person name="Pati A."/>
            <person name="Chen A."/>
            <person name="Palaniappan K."/>
            <person name="Land M."/>
            <person name="Hauser L."/>
            <person name="Brambilla E.M."/>
            <person name="Rohde M."/>
            <person name="Verbarg S."/>
            <person name="Goker M."/>
            <person name="Bristow J."/>
            <person name="Eisen J.A."/>
            <person name="Markowitz V."/>
            <person name="Hugenholtz P."/>
            <person name="Kyrpides N.C."/>
            <person name="Klenk H.P."/>
            <person name="Woyke T."/>
        </authorList>
    </citation>
    <scope>NUCLEOTIDE SEQUENCE [LARGE SCALE GENOMIC DNA]</scope>
    <source>
        <strain evidence="2">ATCC 27775 / DSM 1100 / LMG 10767 / O</strain>
    </source>
</reference>
<protein>
    <submittedName>
        <fullName evidence="1">Uncharacterized protein</fullName>
    </submittedName>
</protein>
<dbReference type="HOGENOM" id="CLU_2537860_0_0_10"/>
<organism evidence="1 2">
    <name type="scientific">Haliscomenobacter hydrossis (strain ATCC 27775 / DSM 1100 / LMG 10767 / O)</name>
    <dbReference type="NCBI Taxonomy" id="760192"/>
    <lineage>
        <taxon>Bacteria</taxon>
        <taxon>Pseudomonadati</taxon>
        <taxon>Bacteroidota</taxon>
        <taxon>Saprospiria</taxon>
        <taxon>Saprospirales</taxon>
        <taxon>Haliscomenobacteraceae</taxon>
        <taxon>Haliscomenobacter</taxon>
    </lineage>
</organism>
<gene>
    <name evidence="1" type="ordered locus">Halhy_2090</name>
</gene>
<keyword evidence="2" id="KW-1185">Reference proteome</keyword>
<dbReference type="KEGG" id="hhy:Halhy_2090"/>
<name>F4KQI6_HALH1</name>
<evidence type="ECO:0000313" key="1">
    <source>
        <dbReference type="EMBL" id="AEE49975.1"/>
    </source>
</evidence>
<dbReference type="AlphaFoldDB" id="F4KQI6"/>
<dbReference type="Proteomes" id="UP000008461">
    <property type="component" value="Chromosome"/>
</dbReference>
<reference key="2">
    <citation type="submission" date="2011-04" db="EMBL/GenBank/DDBJ databases">
        <title>Complete sequence of chromosome of Haliscomenobacter hydrossis DSM 1100.</title>
        <authorList>
            <consortium name="US DOE Joint Genome Institute (JGI-PGF)"/>
            <person name="Lucas S."/>
            <person name="Han J."/>
            <person name="Lapidus A."/>
            <person name="Bruce D."/>
            <person name="Goodwin L."/>
            <person name="Pitluck S."/>
            <person name="Peters L."/>
            <person name="Kyrpides N."/>
            <person name="Mavromatis K."/>
            <person name="Ivanova N."/>
            <person name="Ovchinnikova G."/>
            <person name="Pagani I."/>
            <person name="Daligault H."/>
            <person name="Detter J.C."/>
            <person name="Han C."/>
            <person name="Land M."/>
            <person name="Hauser L."/>
            <person name="Markowitz V."/>
            <person name="Cheng J.-F."/>
            <person name="Hugenholtz P."/>
            <person name="Woyke T."/>
            <person name="Wu D."/>
            <person name="Verbarg S."/>
            <person name="Frueling A."/>
            <person name="Brambilla E."/>
            <person name="Klenk H.-P."/>
            <person name="Eisen J.A."/>
        </authorList>
    </citation>
    <scope>NUCLEOTIDE SEQUENCE</scope>
    <source>
        <strain>DSM 1100</strain>
    </source>
</reference>
<accession>F4KQI6</accession>
<dbReference type="EMBL" id="CP002691">
    <property type="protein sequence ID" value="AEE49975.1"/>
    <property type="molecule type" value="Genomic_DNA"/>
</dbReference>
<evidence type="ECO:0000313" key="2">
    <source>
        <dbReference type="Proteomes" id="UP000008461"/>
    </source>
</evidence>
<sequence>MVTYQVQIPESNQAAFMDIIKSLQSLGVISSFSISESLAHPGEPVAINSLLEMLQSAEKQAEDGTVVPADQVIEFMKSWRERK</sequence>